<dbReference type="PANTHER" id="PTHR10890">
    <property type="entry name" value="CYSTEINYL-TRNA SYNTHETASE"/>
    <property type="match status" value="1"/>
</dbReference>
<evidence type="ECO:0000256" key="9">
    <source>
        <dbReference type="ARBA" id="ARBA00022840"/>
    </source>
</evidence>
<dbReference type="SUPFAM" id="SSF52374">
    <property type="entry name" value="Nucleotidylyl transferase"/>
    <property type="match status" value="1"/>
</dbReference>
<keyword evidence="8 13" id="KW-0862">Zinc</keyword>
<evidence type="ECO:0000256" key="2">
    <source>
        <dbReference type="ARBA" id="ARBA00005594"/>
    </source>
</evidence>
<evidence type="ECO:0000256" key="5">
    <source>
        <dbReference type="ARBA" id="ARBA00022598"/>
    </source>
</evidence>
<dbReference type="GO" id="GO:0005829">
    <property type="term" value="C:cytosol"/>
    <property type="evidence" value="ECO:0007669"/>
    <property type="project" value="TreeGrafter"/>
</dbReference>
<name>A0A1F5FUD8_9BACT</name>
<feature type="domain" description="Cysteinyl-tRNA ligase anticodon binding" evidence="15">
    <location>
        <begin position="408"/>
        <end position="453"/>
    </location>
</feature>
<dbReference type="FunFam" id="3.40.50.620:FF:000130">
    <property type="entry name" value="Cysteine--tRNA ligase"/>
    <property type="match status" value="1"/>
</dbReference>
<evidence type="ECO:0000256" key="3">
    <source>
        <dbReference type="ARBA" id="ARBA00011245"/>
    </source>
</evidence>
<dbReference type="InterPro" id="IPR014729">
    <property type="entry name" value="Rossmann-like_a/b/a_fold"/>
</dbReference>
<gene>
    <name evidence="13" type="primary">cysS</name>
    <name evidence="16" type="ORF">A2165_00680</name>
</gene>
<feature type="binding site" evidence="13">
    <location>
        <position position="249"/>
    </location>
    <ligand>
        <name>Zn(2+)</name>
        <dbReference type="ChEBI" id="CHEBI:29105"/>
    </ligand>
</feature>
<dbReference type="EC" id="6.1.1.16" evidence="13"/>
<comment type="similarity">
    <text evidence="2 13">Belongs to the class-I aminoacyl-tRNA synthetase family.</text>
</comment>
<dbReference type="PRINTS" id="PR00983">
    <property type="entry name" value="TRNASYNTHCYS"/>
</dbReference>
<dbReference type="Proteomes" id="UP000179252">
    <property type="component" value="Unassembled WGS sequence"/>
</dbReference>
<dbReference type="SUPFAM" id="SSF47323">
    <property type="entry name" value="Anticodon-binding domain of a subclass of class I aminoacyl-tRNA synthetases"/>
    <property type="match status" value="1"/>
</dbReference>
<keyword evidence="10 13" id="KW-0648">Protein biosynthesis</keyword>
<evidence type="ECO:0000313" key="16">
    <source>
        <dbReference type="EMBL" id="OGD83236.1"/>
    </source>
</evidence>
<evidence type="ECO:0000256" key="1">
    <source>
        <dbReference type="ARBA" id="ARBA00004496"/>
    </source>
</evidence>
<comment type="subcellular location">
    <subcellularLocation>
        <location evidence="1 13">Cytoplasm</location>
    </subcellularLocation>
</comment>
<evidence type="ECO:0000259" key="15">
    <source>
        <dbReference type="Pfam" id="PF23493"/>
    </source>
</evidence>
<dbReference type="CDD" id="cd00672">
    <property type="entry name" value="CysRS_core"/>
    <property type="match status" value="1"/>
</dbReference>
<evidence type="ECO:0000256" key="13">
    <source>
        <dbReference type="HAMAP-Rule" id="MF_00041"/>
    </source>
</evidence>
<proteinExistence type="inferred from homology"/>
<dbReference type="GO" id="GO:0005524">
    <property type="term" value="F:ATP binding"/>
    <property type="evidence" value="ECO:0007669"/>
    <property type="project" value="UniProtKB-UniRule"/>
</dbReference>
<dbReference type="GO" id="GO:0008270">
    <property type="term" value="F:zinc ion binding"/>
    <property type="evidence" value="ECO:0007669"/>
    <property type="project" value="UniProtKB-UniRule"/>
</dbReference>
<feature type="short sequence motif" description="'HIGH' region" evidence="13">
    <location>
        <begin position="41"/>
        <end position="51"/>
    </location>
</feature>
<dbReference type="GO" id="GO:0006423">
    <property type="term" value="P:cysteinyl-tRNA aminoacylation"/>
    <property type="evidence" value="ECO:0007669"/>
    <property type="project" value="UniProtKB-UniRule"/>
</dbReference>
<comment type="catalytic activity">
    <reaction evidence="12 13">
        <text>tRNA(Cys) + L-cysteine + ATP = L-cysteinyl-tRNA(Cys) + AMP + diphosphate</text>
        <dbReference type="Rhea" id="RHEA:17773"/>
        <dbReference type="Rhea" id="RHEA-COMP:9661"/>
        <dbReference type="Rhea" id="RHEA-COMP:9679"/>
        <dbReference type="ChEBI" id="CHEBI:30616"/>
        <dbReference type="ChEBI" id="CHEBI:33019"/>
        <dbReference type="ChEBI" id="CHEBI:35235"/>
        <dbReference type="ChEBI" id="CHEBI:78442"/>
        <dbReference type="ChEBI" id="CHEBI:78517"/>
        <dbReference type="ChEBI" id="CHEBI:456215"/>
        <dbReference type="EC" id="6.1.1.16"/>
    </reaction>
</comment>
<dbReference type="InterPro" id="IPR015803">
    <property type="entry name" value="Cys-tRNA-ligase"/>
</dbReference>
<feature type="domain" description="tRNA synthetases class I catalytic" evidence="14">
    <location>
        <begin position="32"/>
        <end position="324"/>
    </location>
</feature>
<comment type="subunit">
    <text evidence="3 13">Monomer.</text>
</comment>
<feature type="short sequence motif" description="'KMSKS' region" evidence="13">
    <location>
        <begin position="277"/>
        <end position="281"/>
    </location>
</feature>
<evidence type="ECO:0000256" key="6">
    <source>
        <dbReference type="ARBA" id="ARBA00022723"/>
    </source>
</evidence>
<dbReference type="InterPro" id="IPR032678">
    <property type="entry name" value="tRNA-synt_1_cat_dom"/>
</dbReference>
<dbReference type="InterPro" id="IPR024909">
    <property type="entry name" value="Cys-tRNA/MSH_ligase"/>
</dbReference>
<dbReference type="Pfam" id="PF01406">
    <property type="entry name" value="tRNA-synt_1e"/>
    <property type="match status" value="1"/>
</dbReference>
<protein>
    <recommendedName>
        <fullName evidence="13">Cysteine--tRNA ligase</fullName>
        <ecNumber evidence="13">6.1.1.16</ecNumber>
    </recommendedName>
    <alternativeName>
        <fullName evidence="13">Cysteinyl-tRNA synthetase</fullName>
        <shortName evidence="13">CysRS</shortName>
    </alternativeName>
</protein>
<dbReference type="PANTHER" id="PTHR10890:SF3">
    <property type="entry name" value="CYSTEINE--TRNA LIGASE, CYTOPLASMIC"/>
    <property type="match status" value="1"/>
</dbReference>
<comment type="cofactor">
    <cofactor evidence="13">
        <name>Zn(2+)</name>
        <dbReference type="ChEBI" id="CHEBI:29105"/>
    </cofactor>
    <text evidence="13">Binds 1 zinc ion per subunit.</text>
</comment>
<sequence length="460" mass="52912">MRGKNDSGRGLIKLKLYNYLTKKIEEFKSIGQTVGLYTCGPTVYDFVHIGNWRTFIFEDILKRVLLFNGYKVKHVMNITDIDDKIIKGSREQGIGFRELAQKYEKAFFEDLEKLNIFRADLYPRATNNISSMIQIIELLLKKGFAYKGNDGVYFAVEKFKDYGKLSGLSKRNLKKGARIDSDQYNKESWSDFALWKFQKGDEASWDAPFGKGRPGWHIECSAMAQEYLGATIDIHTGGVDLLFPHHENEIAQSEAATGKQFVNFWLEGEHLLVEGEKMSKSLGNFYTLEQVSSWTKDHPLALRYLFLTAHYRSKLNFTRGSLDSSLRALITLQVSVKNWKATISNKGNIVNKFRDEFLNAINNDLDMPKAVAILWKLVKSKELNEDKLETILDFDSVLGLGFADLQKDELPERAKKLIDKREQLRSEGKFEESDKLRKELQEMGVFVEDTPSGPKWKFKK</sequence>
<keyword evidence="5 13" id="KW-0436">Ligase</keyword>
<keyword evidence="11 13" id="KW-0030">Aminoacyl-tRNA synthetase</keyword>
<comment type="caution">
    <text evidence="16">The sequence shown here is derived from an EMBL/GenBank/DDBJ whole genome shotgun (WGS) entry which is preliminary data.</text>
</comment>
<organism evidence="16 17">
    <name type="scientific">Candidatus Curtissbacteria bacterium RBG_13_40_7</name>
    <dbReference type="NCBI Taxonomy" id="1797706"/>
    <lineage>
        <taxon>Bacteria</taxon>
        <taxon>Candidatus Curtissiibacteriota</taxon>
    </lineage>
</organism>
<dbReference type="Pfam" id="PF23493">
    <property type="entry name" value="CysS_C"/>
    <property type="match status" value="1"/>
</dbReference>
<evidence type="ECO:0000259" key="14">
    <source>
        <dbReference type="Pfam" id="PF01406"/>
    </source>
</evidence>
<dbReference type="HAMAP" id="MF_00041">
    <property type="entry name" value="Cys_tRNA_synth"/>
    <property type="match status" value="1"/>
</dbReference>
<feature type="binding site" evidence="13">
    <location>
        <position position="39"/>
    </location>
    <ligand>
        <name>Zn(2+)</name>
        <dbReference type="ChEBI" id="CHEBI:29105"/>
    </ligand>
</feature>
<feature type="binding site" evidence="13">
    <location>
        <position position="280"/>
    </location>
    <ligand>
        <name>ATP</name>
        <dbReference type="ChEBI" id="CHEBI:30616"/>
    </ligand>
</feature>
<dbReference type="NCBIfam" id="TIGR00435">
    <property type="entry name" value="cysS"/>
    <property type="match status" value="1"/>
</dbReference>
<feature type="binding site" evidence="13">
    <location>
        <position position="220"/>
    </location>
    <ligand>
        <name>Zn(2+)</name>
        <dbReference type="ChEBI" id="CHEBI:29105"/>
    </ligand>
</feature>
<accession>A0A1F5FUD8</accession>
<reference evidence="16 17" key="1">
    <citation type="journal article" date="2016" name="Nat. Commun.">
        <title>Thousands of microbial genomes shed light on interconnected biogeochemical processes in an aquifer system.</title>
        <authorList>
            <person name="Anantharaman K."/>
            <person name="Brown C.T."/>
            <person name="Hug L.A."/>
            <person name="Sharon I."/>
            <person name="Castelle C.J."/>
            <person name="Probst A.J."/>
            <person name="Thomas B.C."/>
            <person name="Singh A."/>
            <person name="Wilkins M.J."/>
            <person name="Karaoz U."/>
            <person name="Brodie E.L."/>
            <person name="Williams K.H."/>
            <person name="Hubbard S.S."/>
            <person name="Banfield J.F."/>
        </authorList>
    </citation>
    <scope>NUCLEOTIDE SEQUENCE [LARGE SCALE GENOMIC DNA]</scope>
</reference>
<evidence type="ECO:0000256" key="7">
    <source>
        <dbReference type="ARBA" id="ARBA00022741"/>
    </source>
</evidence>
<evidence type="ECO:0000256" key="4">
    <source>
        <dbReference type="ARBA" id="ARBA00022490"/>
    </source>
</evidence>
<keyword evidence="9 13" id="KW-0067">ATP-binding</keyword>
<dbReference type="GO" id="GO:0004817">
    <property type="term" value="F:cysteine-tRNA ligase activity"/>
    <property type="evidence" value="ECO:0007669"/>
    <property type="project" value="UniProtKB-UniRule"/>
</dbReference>
<dbReference type="AlphaFoldDB" id="A0A1F5FUD8"/>
<evidence type="ECO:0000313" key="17">
    <source>
        <dbReference type="Proteomes" id="UP000179252"/>
    </source>
</evidence>
<dbReference type="EMBL" id="MFAU01000055">
    <property type="protein sequence ID" value="OGD83236.1"/>
    <property type="molecule type" value="Genomic_DNA"/>
</dbReference>
<dbReference type="Gene3D" id="1.20.120.1910">
    <property type="entry name" value="Cysteine-tRNA ligase, C-terminal anti-codon recognition domain"/>
    <property type="match status" value="1"/>
</dbReference>
<evidence type="ECO:0000256" key="12">
    <source>
        <dbReference type="ARBA" id="ARBA00047398"/>
    </source>
</evidence>
<feature type="binding site" evidence="13">
    <location>
        <position position="245"/>
    </location>
    <ligand>
        <name>Zn(2+)</name>
        <dbReference type="ChEBI" id="CHEBI:29105"/>
    </ligand>
</feature>
<keyword evidence="7 13" id="KW-0547">Nucleotide-binding</keyword>
<evidence type="ECO:0000256" key="11">
    <source>
        <dbReference type="ARBA" id="ARBA00023146"/>
    </source>
</evidence>
<evidence type="ECO:0000256" key="10">
    <source>
        <dbReference type="ARBA" id="ARBA00022917"/>
    </source>
</evidence>
<dbReference type="Gene3D" id="3.40.50.620">
    <property type="entry name" value="HUPs"/>
    <property type="match status" value="1"/>
</dbReference>
<keyword evidence="4 13" id="KW-0963">Cytoplasm</keyword>
<dbReference type="InterPro" id="IPR056411">
    <property type="entry name" value="CysS_C"/>
</dbReference>
<dbReference type="InterPro" id="IPR009080">
    <property type="entry name" value="tRNAsynth_Ia_anticodon-bd"/>
</dbReference>
<keyword evidence="6 13" id="KW-0479">Metal-binding</keyword>
<evidence type="ECO:0000256" key="8">
    <source>
        <dbReference type="ARBA" id="ARBA00022833"/>
    </source>
</evidence>